<keyword evidence="6" id="KW-0804">Transcription</keyword>
<evidence type="ECO:0000256" key="6">
    <source>
        <dbReference type="ARBA" id="ARBA00023163"/>
    </source>
</evidence>
<keyword evidence="4" id="KW-0862">Zinc</keyword>
<protein>
    <recommendedName>
        <fullName evidence="9">C2H2-type domain-containing protein</fullName>
    </recommendedName>
</protein>
<dbReference type="Pfam" id="PF00096">
    <property type="entry name" value="zf-C2H2"/>
    <property type="match status" value="2"/>
</dbReference>
<evidence type="ECO:0000313" key="10">
    <source>
        <dbReference type="EMBL" id="KAG5635980.1"/>
    </source>
</evidence>
<feature type="domain" description="C2H2-type" evidence="9">
    <location>
        <begin position="605"/>
        <end position="634"/>
    </location>
</feature>
<dbReference type="GO" id="GO:0000981">
    <property type="term" value="F:DNA-binding transcription factor activity, RNA polymerase II-specific"/>
    <property type="evidence" value="ECO:0007669"/>
    <property type="project" value="TreeGrafter"/>
</dbReference>
<dbReference type="GO" id="GO:0008270">
    <property type="term" value="F:zinc ion binding"/>
    <property type="evidence" value="ECO:0007669"/>
    <property type="project" value="UniProtKB-KW"/>
</dbReference>
<dbReference type="PANTHER" id="PTHR19818:SF139">
    <property type="entry name" value="PAIR-RULE PROTEIN ODD-PAIRED"/>
    <property type="match status" value="1"/>
</dbReference>
<feature type="region of interest" description="Disordered" evidence="8">
    <location>
        <begin position="1"/>
        <end position="34"/>
    </location>
</feature>
<dbReference type="GO" id="GO:0000978">
    <property type="term" value="F:RNA polymerase II cis-regulatory region sequence-specific DNA binding"/>
    <property type="evidence" value="ECO:0007669"/>
    <property type="project" value="TreeGrafter"/>
</dbReference>
<dbReference type="InterPro" id="IPR013087">
    <property type="entry name" value="Znf_C2H2_type"/>
</dbReference>
<feature type="compositionally biased region" description="Low complexity" evidence="8">
    <location>
        <begin position="272"/>
        <end position="287"/>
    </location>
</feature>
<dbReference type="InterPro" id="IPR050329">
    <property type="entry name" value="GLI_C2H2-zinc-finger"/>
</dbReference>
<comment type="caution">
    <text evidence="10">The sequence shown here is derived from an EMBL/GenBank/DDBJ whole genome shotgun (WGS) entry which is preliminary data.</text>
</comment>
<evidence type="ECO:0000256" key="3">
    <source>
        <dbReference type="ARBA" id="ARBA00022771"/>
    </source>
</evidence>
<organism evidence="10 11">
    <name type="scientific">Sphagnurus paluster</name>
    <dbReference type="NCBI Taxonomy" id="117069"/>
    <lineage>
        <taxon>Eukaryota</taxon>
        <taxon>Fungi</taxon>
        <taxon>Dikarya</taxon>
        <taxon>Basidiomycota</taxon>
        <taxon>Agaricomycotina</taxon>
        <taxon>Agaricomycetes</taxon>
        <taxon>Agaricomycetidae</taxon>
        <taxon>Agaricales</taxon>
        <taxon>Tricholomatineae</taxon>
        <taxon>Lyophyllaceae</taxon>
        <taxon>Sphagnurus</taxon>
    </lineage>
</organism>
<keyword evidence="2" id="KW-0677">Repeat</keyword>
<feature type="region of interest" description="Disordered" evidence="8">
    <location>
        <begin position="147"/>
        <end position="242"/>
    </location>
</feature>
<accession>A0A9P7FVE4</accession>
<feature type="compositionally biased region" description="Low complexity" evidence="8">
    <location>
        <begin position="383"/>
        <end position="398"/>
    </location>
</feature>
<feature type="region of interest" description="Disordered" evidence="8">
    <location>
        <begin position="47"/>
        <end position="77"/>
    </location>
</feature>
<dbReference type="PROSITE" id="PS50157">
    <property type="entry name" value="ZINC_FINGER_C2H2_2"/>
    <property type="match status" value="3"/>
</dbReference>
<feature type="domain" description="C2H2-type" evidence="9">
    <location>
        <begin position="635"/>
        <end position="662"/>
    </location>
</feature>
<sequence length="667" mass="70630">MDEIRVAGSDGSPYISQIGLQPPSPDPNQLELYPDFNDYSYTVGSPYSNQSELSYNPTDQLAPLFPDTAAGYDPSEYDNPHAGPLLIFDDAATSYNLEYYRSPSPAGSEDNHSRVSSASSSHTNFHSPHMTVAHSFEGLSFSSPNWHTDPLPPHKHQSPPRLHMPDQPSVIINAPDDHAELGPSLHIVPATPVTGPGAVAHSNASTPWLDSQSNSSRSPSPASHATGPAPARSPSTSPQPPFLLAAQAPRMRSKSDNALEPLNCDTDGFSQVYQQQQQPSTTSHPPTLGSNFTFGTPAPQNTTNNGYLSPEFPEFQLGGGGAGTQLRRSKSDAGAGPVNRHRGSRSEDYRFTAGDDNYLTPGTAGAYLVPPSSHVELLRQQHHQQQQQQQQQQQHQQHLQSAQFLSPSMRVPELVPLPSHTHGHGHGHSQSLSLSGMAAGARGHYRRASSGSRSERGSAAGAWGEGLPDTTAGSARVSPYPSPHASPRGRYVPLEHPGAGEEYDFSGSLGLGLVGGGGGAGGGGGGGAGSVISDNSVQGGGGGGGGGMGGVSKPNVTTGRTANASQKRRKQEATFVCPVPGCGSTFTRSFNLKGHIRSHKEEKPFQCPWPGCGKGFARQHDCKRHEQLHTNYRPFNCDGCGKQFARMDALNRHRESSPLPSPSPGLD</sequence>
<keyword evidence="11" id="KW-1185">Reference proteome</keyword>
<evidence type="ECO:0000256" key="5">
    <source>
        <dbReference type="ARBA" id="ARBA00023015"/>
    </source>
</evidence>
<feature type="region of interest" description="Disordered" evidence="8">
    <location>
        <begin position="413"/>
        <end position="499"/>
    </location>
</feature>
<dbReference type="SUPFAM" id="SSF57667">
    <property type="entry name" value="beta-beta-alpha zinc fingers"/>
    <property type="match status" value="1"/>
</dbReference>
<evidence type="ECO:0000256" key="1">
    <source>
        <dbReference type="ARBA" id="ARBA00022723"/>
    </source>
</evidence>
<dbReference type="GO" id="GO:0005634">
    <property type="term" value="C:nucleus"/>
    <property type="evidence" value="ECO:0007669"/>
    <property type="project" value="UniProtKB-ARBA"/>
</dbReference>
<evidence type="ECO:0000313" key="11">
    <source>
        <dbReference type="Proteomes" id="UP000717328"/>
    </source>
</evidence>
<dbReference type="GO" id="GO:0045944">
    <property type="term" value="P:positive regulation of transcription by RNA polymerase II"/>
    <property type="evidence" value="ECO:0007669"/>
    <property type="project" value="UniProtKB-ARBA"/>
</dbReference>
<feature type="compositionally biased region" description="Polar residues" evidence="8">
    <location>
        <begin position="47"/>
        <end position="59"/>
    </location>
</feature>
<reference evidence="10" key="2">
    <citation type="submission" date="2021-10" db="EMBL/GenBank/DDBJ databases">
        <title>Phylogenomics reveals ancestral predisposition of the termite-cultivated fungus Termitomyces towards a domesticated lifestyle.</title>
        <authorList>
            <person name="Auxier B."/>
            <person name="Grum-Grzhimaylo A."/>
            <person name="Cardenas M.E."/>
            <person name="Lodge J.D."/>
            <person name="Laessoe T."/>
            <person name="Pedersen O."/>
            <person name="Smith M.E."/>
            <person name="Kuyper T.W."/>
            <person name="Franco-Molano E.A."/>
            <person name="Baroni T.J."/>
            <person name="Aanen D.K."/>
        </authorList>
    </citation>
    <scope>NUCLEOTIDE SEQUENCE</scope>
    <source>
        <strain evidence="10">D49</strain>
    </source>
</reference>
<dbReference type="InterPro" id="IPR036236">
    <property type="entry name" value="Znf_C2H2_sf"/>
</dbReference>
<name>A0A9P7FVE4_9AGAR</name>
<evidence type="ECO:0000256" key="4">
    <source>
        <dbReference type="ARBA" id="ARBA00022833"/>
    </source>
</evidence>
<reference evidence="10" key="1">
    <citation type="submission" date="2021-02" db="EMBL/GenBank/DDBJ databases">
        <authorList>
            <person name="Nieuwenhuis M."/>
            <person name="Van De Peppel L.J.J."/>
        </authorList>
    </citation>
    <scope>NUCLEOTIDE SEQUENCE</scope>
    <source>
        <strain evidence="10">D49</strain>
    </source>
</reference>
<proteinExistence type="predicted"/>
<dbReference type="OrthoDB" id="4748970at2759"/>
<feature type="domain" description="C2H2-type" evidence="9">
    <location>
        <begin position="575"/>
        <end position="604"/>
    </location>
</feature>
<feature type="compositionally biased region" description="Low complexity" evidence="8">
    <location>
        <begin position="211"/>
        <end position="223"/>
    </location>
</feature>
<dbReference type="PANTHER" id="PTHR19818">
    <property type="entry name" value="ZINC FINGER PROTEIN ZIC AND GLI"/>
    <property type="match status" value="1"/>
</dbReference>
<evidence type="ECO:0000259" key="9">
    <source>
        <dbReference type="PROSITE" id="PS50157"/>
    </source>
</evidence>
<dbReference type="AlphaFoldDB" id="A0A9P7FVE4"/>
<keyword evidence="3 7" id="KW-0863">Zinc-finger</keyword>
<feature type="compositionally biased region" description="Low complexity" evidence="8">
    <location>
        <begin position="448"/>
        <end position="466"/>
    </location>
</feature>
<evidence type="ECO:0000256" key="2">
    <source>
        <dbReference type="ARBA" id="ARBA00022737"/>
    </source>
</evidence>
<evidence type="ECO:0000256" key="8">
    <source>
        <dbReference type="SAM" id="MobiDB-lite"/>
    </source>
</evidence>
<feature type="region of interest" description="Disordered" evidence="8">
    <location>
        <begin position="377"/>
        <end position="401"/>
    </location>
</feature>
<gene>
    <name evidence="10" type="ORF">H0H81_009468</name>
</gene>
<feature type="compositionally biased region" description="Gly residues" evidence="8">
    <location>
        <begin position="538"/>
        <end position="550"/>
    </location>
</feature>
<keyword evidence="5" id="KW-0805">Transcription regulation</keyword>
<dbReference type="EMBL" id="JABCKI010005992">
    <property type="protein sequence ID" value="KAG5635980.1"/>
    <property type="molecule type" value="Genomic_DNA"/>
</dbReference>
<evidence type="ECO:0000256" key="7">
    <source>
        <dbReference type="PROSITE-ProRule" id="PRU00042"/>
    </source>
</evidence>
<dbReference type="SMART" id="SM00355">
    <property type="entry name" value="ZnF_C2H2"/>
    <property type="match status" value="3"/>
</dbReference>
<dbReference type="Gene3D" id="3.30.160.60">
    <property type="entry name" value="Classic Zinc Finger"/>
    <property type="match status" value="3"/>
</dbReference>
<feature type="compositionally biased region" description="Polar residues" evidence="8">
    <location>
        <begin position="554"/>
        <end position="565"/>
    </location>
</feature>
<feature type="compositionally biased region" description="Polar residues" evidence="8">
    <location>
        <begin position="288"/>
        <end position="307"/>
    </location>
</feature>
<keyword evidence="1" id="KW-0479">Metal-binding</keyword>
<feature type="region of interest" description="Disordered" evidence="8">
    <location>
        <begin position="272"/>
        <end position="357"/>
    </location>
</feature>
<feature type="region of interest" description="Disordered" evidence="8">
    <location>
        <begin position="102"/>
        <end position="126"/>
    </location>
</feature>
<dbReference type="PROSITE" id="PS00028">
    <property type="entry name" value="ZINC_FINGER_C2H2_1"/>
    <property type="match status" value="2"/>
</dbReference>
<feature type="region of interest" description="Disordered" evidence="8">
    <location>
        <begin position="531"/>
        <end position="570"/>
    </location>
</feature>
<dbReference type="FunFam" id="3.30.160.60:FF:000032">
    <property type="entry name" value="Krueppel-like factor 4"/>
    <property type="match status" value="1"/>
</dbReference>
<dbReference type="Proteomes" id="UP000717328">
    <property type="component" value="Unassembled WGS sequence"/>
</dbReference>